<dbReference type="AlphaFoldDB" id="A0A7S2YMY8"/>
<feature type="region of interest" description="Disordered" evidence="1">
    <location>
        <begin position="28"/>
        <end position="110"/>
    </location>
</feature>
<gene>
    <name evidence="3" type="ORF">APAL1065_LOCUS21840</name>
</gene>
<dbReference type="PROSITE" id="PS51257">
    <property type="entry name" value="PROKAR_LIPOPROTEIN"/>
    <property type="match status" value="1"/>
</dbReference>
<feature type="signal peptide" evidence="2">
    <location>
        <begin position="1"/>
        <end position="26"/>
    </location>
</feature>
<feature type="chain" id="PRO_5030901798" evidence="2">
    <location>
        <begin position="27"/>
        <end position="258"/>
    </location>
</feature>
<feature type="compositionally biased region" description="Basic residues" evidence="1">
    <location>
        <begin position="61"/>
        <end position="72"/>
    </location>
</feature>
<name>A0A7S2YMY8_9STRA</name>
<proteinExistence type="predicted"/>
<feature type="compositionally biased region" description="Low complexity" evidence="1">
    <location>
        <begin position="73"/>
        <end position="88"/>
    </location>
</feature>
<evidence type="ECO:0000256" key="2">
    <source>
        <dbReference type="SAM" id="SignalP"/>
    </source>
</evidence>
<sequence length="258" mass="27290">MFPRSPPPSLCLVVLLLSSCLSSSAASFIPEEQDDNGSPLRRAAHQYDRDLSGTKSPTSKAGKKAPKSKGKKSYSSAMPAAATHAPATMEEEDSAMPSSGPSVVQDIEVPPTFMPSGSPTLPFPPCVGDDYTCINSCLPFWFLLAEDDLERAQAACSVTCPCIDRCYRETQDCNDIWDACISPADNGCLCLGGREINDFYSILSFCGEPCGDVCTNDMNLPSDVCATSVCPCAEACLTEMGGIDDQQACANACLPPAP</sequence>
<keyword evidence="2" id="KW-0732">Signal</keyword>
<evidence type="ECO:0000313" key="3">
    <source>
        <dbReference type="EMBL" id="CAD9984804.1"/>
    </source>
</evidence>
<dbReference type="EMBL" id="HBHT01032508">
    <property type="protein sequence ID" value="CAD9984804.1"/>
    <property type="molecule type" value="Transcribed_RNA"/>
</dbReference>
<evidence type="ECO:0000256" key="1">
    <source>
        <dbReference type="SAM" id="MobiDB-lite"/>
    </source>
</evidence>
<reference evidence="3" key="1">
    <citation type="submission" date="2021-01" db="EMBL/GenBank/DDBJ databases">
        <authorList>
            <person name="Corre E."/>
            <person name="Pelletier E."/>
            <person name="Niang G."/>
            <person name="Scheremetjew M."/>
            <person name="Finn R."/>
            <person name="Kale V."/>
            <person name="Holt S."/>
            <person name="Cochrane G."/>
            <person name="Meng A."/>
            <person name="Brown T."/>
            <person name="Cohen L."/>
        </authorList>
    </citation>
    <scope>NUCLEOTIDE SEQUENCE</scope>
    <source>
        <strain evidence="3">CCMP125</strain>
    </source>
</reference>
<organism evidence="3">
    <name type="scientific">Entomoneis paludosa</name>
    <dbReference type="NCBI Taxonomy" id="265537"/>
    <lineage>
        <taxon>Eukaryota</taxon>
        <taxon>Sar</taxon>
        <taxon>Stramenopiles</taxon>
        <taxon>Ochrophyta</taxon>
        <taxon>Bacillariophyta</taxon>
        <taxon>Bacillariophyceae</taxon>
        <taxon>Bacillariophycidae</taxon>
        <taxon>Entomoneidaceae</taxon>
        <taxon>Entomoneis</taxon>
    </lineage>
</organism>
<protein>
    <submittedName>
        <fullName evidence="3">Uncharacterized protein</fullName>
    </submittedName>
</protein>
<accession>A0A7S2YMY8</accession>